<reference evidence="1 2" key="1">
    <citation type="submission" date="2014-07" db="EMBL/GenBank/DDBJ databases">
        <authorList>
            <person name="McCorrison J."/>
            <person name="Sanka R."/>
            <person name="Torralba M."/>
            <person name="Gillis M."/>
            <person name="Haft D.H."/>
            <person name="Methe B."/>
            <person name="Sutton G."/>
            <person name="Nelson K.E."/>
        </authorList>
    </citation>
    <scope>NUCLEOTIDE SEQUENCE [LARGE SCALE GENOMIC DNA]</scope>
    <source>
        <strain evidence="1 2">DNF00853</strain>
    </source>
</reference>
<evidence type="ECO:0000313" key="1">
    <source>
        <dbReference type="EMBL" id="KGF36184.1"/>
    </source>
</evidence>
<accession>A0A096BSK0</accession>
<dbReference type="InterPro" id="IPR032299">
    <property type="entry name" value="DUF4843"/>
</dbReference>
<dbReference type="EMBL" id="JRNN01000029">
    <property type="protein sequence ID" value="KGF36184.1"/>
    <property type="molecule type" value="Genomic_DNA"/>
</dbReference>
<evidence type="ECO:0008006" key="3">
    <source>
        <dbReference type="Google" id="ProtNLM"/>
    </source>
</evidence>
<organism evidence="1 2">
    <name type="scientific">Hoylesella buccalis DNF00853</name>
    <dbReference type="NCBI Taxonomy" id="1401074"/>
    <lineage>
        <taxon>Bacteria</taxon>
        <taxon>Pseudomonadati</taxon>
        <taxon>Bacteroidota</taxon>
        <taxon>Bacteroidia</taxon>
        <taxon>Bacteroidales</taxon>
        <taxon>Prevotellaceae</taxon>
        <taxon>Hoylesella</taxon>
    </lineage>
</organism>
<name>A0A096BSK0_9BACT</name>
<dbReference type="OrthoDB" id="1092914at2"/>
<comment type="caution">
    <text evidence="1">The sequence shown here is derived from an EMBL/GenBank/DDBJ whole genome shotgun (WGS) entry which is preliminary data.</text>
</comment>
<dbReference type="Pfam" id="PF16132">
    <property type="entry name" value="DUF4843"/>
    <property type="match status" value="1"/>
</dbReference>
<sequence>MKKTIFLAFAIIALLSSCEEKLPLYSDTQAYLNFDTHKEDTIRNYSFSLSGGKQKDTVWVRLNTMGFVSDKPRAFKLKQVPFGNLNAEAGKHYVGFDTKEMMPYLIVPANAVSVDVPIVVLCDPTLDNDIYNLRIQVEPNGIFMPGYQEQNFFQITITNKINKPARWIKKIVYYFGDWGPVKHRFMIDATGKAWDDNFIQSIWSDSSYTRYLQSKLKRALDKLNKERVEAGKSVLKEKDGTIVTIGR</sequence>
<proteinExistence type="predicted"/>
<gene>
    <name evidence="1" type="ORF">HMPREF2137_02620</name>
</gene>
<dbReference type="Proteomes" id="UP000029556">
    <property type="component" value="Unassembled WGS sequence"/>
</dbReference>
<evidence type="ECO:0000313" key="2">
    <source>
        <dbReference type="Proteomes" id="UP000029556"/>
    </source>
</evidence>
<dbReference type="AlphaFoldDB" id="A0A096BSK0"/>
<protein>
    <recommendedName>
        <fullName evidence="3">DUF4843 domain-containing protein</fullName>
    </recommendedName>
</protein>
<dbReference type="RefSeq" id="WP_036871915.1">
    <property type="nucleotide sequence ID" value="NZ_JRNN01000029.1"/>
</dbReference>
<dbReference type="PROSITE" id="PS51257">
    <property type="entry name" value="PROKAR_LIPOPROTEIN"/>
    <property type="match status" value="1"/>
</dbReference>